<reference evidence="1" key="1">
    <citation type="submission" date="2018-05" db="EMBL/GenBank/DDBJ databases">
        <authorList>
            <person name="Lanie J.A."/>
            <person name="Ng W.-L."/>
            <person name="Kazmierczak K.M."/>
            <person name="Andrzejewski T.M."/>
            <person name="Davidsen T.M."/>
            <person name="Wayne K.J."/>
            <person name="Tettelin H."/>
            <person name="Glass J.I."/>
            <person name="Rusch D."/>
            <person name="Podicherti R."/>
            <person name="Tsui H.-C.T."/>
            <person name="Winkler M.E."/>
        </authorList>
    </citation>
    <scope>NUCLEOTIDE SEQUENCE</scope>
</reference>
<organism evidence="1">
    <name type="scientific">marine metagenome</name>
    <dbReference type="NCBI Taxonomy" id="408172"/>
    <lineage>
        <taxon>unclassified sequences</taxon>
        <taxon>metagenomes</taxon>
        <taxon>ecological metagenomes</taxon>
    </lineage>
</organism>
<accession>A0A383F6P4</accession>
<protein>
    <submittedName>
        <fullName evidence="1">Uncharacterized protein</fullName>
    </submittedName>
</protein>
<dbReference type="EMBL" id="UINC01231673">
    <property type="protein sequence ID" value="SVE64310.1"/>
    <property type="molecule type" value="Genomic_DNA"/>
</dbReference>
<dbReference type="AlphaFoldDB" id="A0A383F6P4"/>
<proteinExistence type="predicted"/>
<evidence type="ECO:0000313" key="1">
    <source>
        <dbReference type="EMBL" id="SVE64310.1"/>
    </source>
</evidence>
<name>A0A383F6P4_9ZZZZ</name>
<gene>
    <name evidence="1" type="ORF">METZ01_LOCUS517164</name>
</gene>
<feature type="non-terminal residue" evidence="1">
    <location>
        <position position="108"/>
    </location>
</feature>
<sequence>MRLNPRLERGVGRLLVGDVATHGFLVEAEARNHHAVIATTDARVALCNFSSSLEGHFLPQARQVQHAQRALSTGTNKGNNITHKSVFLMVRGSGGKVGSPGRGVNGFL</sequence>